<reference evidence="8 9" key="1">
    <citation type="journal article" date="2019" name="Int. J. Syst. Evol. Microbiol.">
        <title>Bifidobacterium jacchi sp. nov., isolated from the faeces of a baby common marmoset (Callithrix jacchus).</title>
        <authorList>
            <person name="Modesto M."/>
            <person name="Watanabe K."/>
            <person name="Arita M."/>
            <person name="Satti M."/>
            <person name="Oki K."/>
            <person name="Sciavilla P."/>
            <person name="Patavino C."/>
            <person name="Camma C."/>
            <person name="Michelini S."/>
            <person name="Sgorbati B."/>
            <person name="Mattarelli P."/>
        </authorList>
    </citation>
    <scope>NUCLEOTIDE SEQUENCE [LARGE SCALE GENOMIC DNA]</scope>
    <source>
        <strain evidence="8 9">MRM 9.3</strain>
    </source>
</reference>
<sequence length="560" mass="58568">MLKPYVRPGIDDRPDLDKALSPEDKAAVARLAVRTTKRAPEDSADRPETQAVLMAASEPSVAAVAASSVDVPAPDMASAYLDMRDPMVSEDGHRPDAAQVTRLNRGFFVAAMLSLTPWIAMQTIALPQMVVRAIAPTLAPAAASAAQPATAAASGVASAAASAGFPFVAPLAALVIVGALVSVLANPLIGELSDRTRTPFGRRSPWIVAGGVVCALCALMLSANTNMVAMGLFWAIMQFGYAMLAVPLAAEINDRVPDKFRPRIERWHGIGVMLAQALGMVLGACGVIVDSLVPLYCIAALFAIGGIASALILPKEPSSVEMPNRGFDPRRVLNRLRPPSGRESAAFWRLFAARVCMMTGVSITGVFVWYIARYWVFPGDAAAAPAGLVVIAMAVAALVGTALASWSAGWLNELIDARQMPAEFVVALACILYMLGLAVAWMCGAWHWTSAKPVGMVVFALVSGFAIGLYDAIGLELVMDALPDPRRAGHDLGIYAIANAIGLVLAAIVGVAVVGSALQSYGFAALFPVAIIMVLLSAAIVMADVRHVAMASGSDADQLK</sequence>
<gene>
    <name evidence="8" type="ORF">EHS19_03130</name>
</gene>
<dbReference type="EMBL" id="RQSP01000006">
    <property type="protein sequence ID" value="KAB5607936.1"/>
    <property type="molecule type" value="Genomic_DNA"/>
</dbReference>
<accession>A0A5N5RKT7</accession>
<feature type="transmembrane region" description="Helical" evidence="6">
    <location>
        <begin position="295"/>
        <end position="313"/>
    </location>
</feature>
<dbReference type="Proteomes" id="UP000326336">
    <property type="component" value="Unassembled WGS sequence"/>
</dbReference>
<feature type="transmembrane region" description="Helical" evidence="6">
    <location>
        <begin position="424"/>
        <end position="448"/>
    </location>
</feature>
<dbReference type="Gene3D" id="1.20.1250.20">
    <property type="entry name" value="MFS general substrate transporter like domains"/>
    <property type="match status" value="1"/>
</dbReference>
<dbReference type="Pfam" id="PF07690">
    <property type="entry name" value="MFS_1"/>
    <property type="match status" value="1"/>
</dbReference>
<evidence type="ECO:0000259" key="7">
    <source>
        <dbReference type="PROSITE" id="PS50850"/>
    </source>
</evidence>
<feature type="transmembrane region" description="Helical" evidence="6">
    <location>
        <begin position="521"/>
        <end position="543"/>
    </location>
</feature>
<evidence type="ECO:0000313" key="8">
    <source>
        <dbReference type="EMBL" id="KAB5607936.1"/>
    </source>
</evidence>
<dbReference type="GO" id="GO:0005886">
    <property type="term" value="C:plasma membrane"/>
    <property type="evidence" value="ECO:0007669"/>
    <property type="project" value="UniProtKB-SubCell"/>
</dbReference>
<dbReference type="GO" id="GO:0022857">
    <property type="term" value="F:transmembrane transporter activity"/>
    <property type="evidence" value="ECO:0007669"/>
    <property type="project" value="InterPro"/>
</dbReference>
<feature type="transmembrane region" description="Helical" evidence="6">
    <location>
        <begin position="270"/>
        <end position="289"/>
    </location>
</feature>
<keyword evidence="3 6" id="KW-1133">Transmembrane helix</keyword>
<organism evidence="8 9">
    <name type="scientific">Bifidobacterium jacchi</name>
    <dbReference type="NCBI Taxonomy" id="2490545"/>
    <lineage>
        <taxon>Bacteria</taxon>
        <taxon>Bacillati</taxon>
        <taxon>Actinomycetota</taxon>
        <taxon>Actinomycetes</taxon>
        <taxon>Bifidobacteriales</taxon>
        <taxon>Bifidobacteriaceae</taxon>
        <taxon>Bifidobacterium</taxon>
    </lineage>
</organism>
<evidence type="ECO:0000256" key="3">
    <source>
        <dbReference type="ARBA" id="ARBA00022989"/>
    </source>
</evidence>
<keyword evidence="9" id="KW-1185">Reference proteome</keyword>
<keyword evidence="4 6" id="KW-0472">Membrane</keyword>
<feature type="transmembrane region" description="Helical" evidence="6">
    <location>
        <begin position="454"/>
        <end position="473"/>
    </location>
</feature>
<dbReference type="InterPro" id="IPR020846">
    <property type="entry name" value="MFS_dom"/>
</dbReference>
<dbReference type="PANTHER" id="PTHR23528:SF1">
    <property type="entry name" value="MAJOR FACILITATOR SUPERFAMILY (MFS) PROFILE DOMAIN-CONTAINING PROTEIN"/>
    <property type="match status" value="1"/>
</dbReference>
<feature type="region of interest" description="Disordered" evidence="5">
    <location>
        <begin position="1"/>
        <end position="22"/>
    </location>
</feature>
<dbReference type="InterPro" id="IPR011701">
    <property type="entry name" value="MFS"/>
</dbReference>
<feature type="transmembrane region" description="Helical" evidence="6">
    <location>
        <begin position="384"/>
        <end position="412"/>
    </location>
</feature>
<protein>
    <submittedName>
        <fullName evidence="8">MFS transporter</fullName>
    </submittedName>
</protein>
<feature type="transmembrane region" description="Helical" evidence="6">
    <location>
        <begin position="167"/>
        <end position="185"/>
    </location>
</feature>
<evidence type="ECO:0000256" key="4">
    <source>
        <dbReference type="ARBA" id="ARBA00023136"/>
    </source>
</evidence>
<feature type="transmembrane region" description="Helical" evidence="6">
    <location>
        <begin position="229"/>
        <end position="250"/>
    </location>
</feature>
<feature type="transmembrane region" description="Helical" evidence="6">
    <location>
        <begin position="494"/>
        <end position="515"/>
    </location>
</feature>
<comment type="subcellular location">
    <subcellularLocation>
        <location evidence="1">Cell membrane</location>
        <topology evidence="1">Multi-pass membrane protein</topology>
    </subcellularLocation>
</comment>
<dbReference type="InterPro" id="IPR036259">
    <property type="entry name" value="MFS_trans_sf"/>
</dbReference>
<dbReference type="SUPFAM" id="SSF103473">
    <property type="entry name" value="MFS general substrate transporter"/>
    <property type="match status" value="1"/>
</dbReference>
<feature type="compositionally biased region" description="Basic and acidic residues" evidence="5">
    <location>
        <begin position="9"/>
        <end position="22"/>
    </location>
</feature>
<keyword evidence="2 6" id="KW-0812">Transmembrane</keyword>
<evidence type="ECO:0000256" key="1">
    <source>
        <dbReference type="ARBA" id="ARBA00004651"/>
    </source>
</evidence>
<dbReference type="OrthoDB" id="7584869at2"/>
<dbReference type="PROSITE" id="PS50850">
    <property type="entry name" value="MFS"/>
    <property type="match status" value="1"/>
</dbReference>
<comment type="caution">
    <text evidence="8">The sequence shown here is derived from an EMBL/GenBank/DDBJ whole genome shotgun (WGS) entry which is preliminary data.</text>
</comment>
<feature type="transmembrane region" description="Helical" evidence="6">
    <location>
        <begin position="206"/>
        <end position="223"/>
    </location>
</feature>
<dbReference type="PANTHER" id="PTHR23528">
    <property type="match status" value="1"/>
</dbReference>
<evidence type="ECO:0000256" key="5">
    <source>
        <dbReference type="SAM" id="MobiDB-lite"/>
    </source>
</evidence>
<feature type="domain" description="Major facilitator superfamily (MFS) profile" evidence="7">
    <location>
        <begin position="346"/>
        <end position="560"/>
    </location>
</feature>
<name>A0A5N5RKT7_9BIFI</name>
<dbReference type="RefSeq" id="WP_151916340.1">
    <property type="nucleotide sequence ID" value="NZ_RQSP01000006.1"/>
</dbReference>
<proteinExistence type="predicted"/>
<evidence type="ECO:0000256" key="2">
    <source>
        <dbReference type="ARBA" id="ARBA00022692"/>
    </source>
</evidence>
<feature type="transmembrane region" description="Helical" evidence="6">
    <location>
        <begin position="107"/>
        <end position="126"/>
    </location>
</feature>
<dbReference type="AlphaFoldDB" id="A0A5N5RKT7"/>
<feature type="transmembrane region" description="Helical" evidence="6">
    <location>
        <begin position="351"/>
        <end position="372"/>
    </location>
</feature>
<evidence type="ECO:0000256" key="6">
    <source>
        <dbReference type="SAM" id="Phobius"/>
    </source>
</evidence>
<evidence type="ECO:0000313" key="9">
    <source>
        <dbReference type="Proteomes" id="UP000326336"/>
    </source>
</evidence>